<evidence type="ECO:0000256" key="7">
    <source>
        <dbReference type="ARBA" id="ARBA00023128"/>
    </source>
</evidence>
<keyword evidence="6 9" id="KW-0406">Ion transport</keyword>
<dbReference type="PANTHER" id="PTHR12733">
    <property type="entry name" value="MITOCHONDRIAL ATP SYNTHASE B CHAIN"/>
    <property type="match status" value="1"/>
</dbReference>
<evidence type="ECO:0000313" key="12">
    <source>
        <dbReference type="Proteomes" id="UP001152888"/>
    </source>
</evidence>
<evidence type="ECO:0000256" key="8">
    <source>
        <dbReference type="ARBA" id="ARBA00023136"/>
    </source>
</evidence>
<keyword evidence="4 9" id="KW-0375">Hydrogen ion transport</keyword>
<evidence type="ECO:0000256" key="1">
    <source>
        <dbReference type="ARBA" id="ARBA00007479"/>
    </source>
</evidence>
<evidence type="ECO:0000256" key="2">
    <source>
        <dbReference type="ARBA" id="ARBA00022448"/>
    </source>
</evidence>
<proteinExistence type="inferred from homology"/>
<feature type="region of interest" description="Disordered" evidence="10">
    <location>
        <begin position="147"/>
        <end position="181"/>
    </location>
</feature>
<keyword evidence="12" id="KW-1185">Reference proteome</keyword>
<evidence type="ECO:0000256" key="4">
    <source>
        <dbReference type="ARBA" id="ARBA00022781"/>
    </source>
</evidence>
<keyword evidence="8 9" id="KW-0472">Membrane</keyword>
<organism evidence="11 12">
    <name type="scientific">Acanthoscelides obtectus</name>
    <name type="common">Bean weevil</name>
    <name type="synonym">Bruchus obtectus</name>
    <dbReference type="NCBI Taxonomy" id="200917"/>
    <lineage>
        <taxon>Eukaryota</taxon>
        <taxon>Metazoa</taxon>
        <taxon>Ecdysozoa</taxon>
        <taxon>Arthropoda</taxon>
        <taxon>Hexapoda</taxon>
        <taxon>Insecta</taxon>
        <taxon>Pterygota</taxon>
        <taxon>Neoptera</taxon>
        <taxon>Endopterygota</taxon>
        <taxon>Coleoptera</taxon>
        <taxon>Polyphaga</taxon>
        <taxon>Cucujiformia</taxon>
        <taxon>Chrysomeloidea</taxon>
        <taxon>Chrysomelidae</taxon>
        <taxon>Bruchinae</taxon>
        <taxon>Bruchini</taxon>
        <taxon>Acanthoscelides</taxon>
    </lineage>
</organism>
<evidence type="ECO:0000256" key="3">
    <source>
        <dbReference type="ARBA" id="ARBA00022547"/>
    </source>
</evidence>
<keyword evidence="7 9" id="KW-0496">Mitochondrion</keyword>
<dbReference type="Pfam" id="PF05405">
    <property type="entry name" value="Mt_ATP-synt_B"/>
    <property type="match status" value="1"/>
</dbReference>
<keyword evidence="5 9" id="KW-0999">Mitochondrion inner membrane</keyword>
<comment type="subcellular location">
    <subcellularLocation>
        <location evidence="9">Mitochondrion</location>
    </subcellularLocation>
    <subcellularLocation>
        <location evidence="9">Mitochondrion inner membrane</location>
    </subcellularLocation>
</comment>
<keyword evidence="2 9" id="KW-0813">Transport</keyword>
<dbReference type="InterPro" id="IPR013837">
    <property type="entry name" value="ATP_synth_F0_suB"/>
</dbReference>
<evidence type="ECO:0000256" key="6">
    <source>
        <dbReference type="ARBA" id="ARBA00023065"/>
    </source>
</evidence>
<feature type="compositionally biased region" description="Low complexity" evidence="10">
    <location>
        <begin position="148"/>
        <end position="175"/>
    </location>
</feature>
<comment type="similarity">
    <text evidence="1 9">Belongs to the eukaryotic ATPase B chain family.</text>
</comment>
<dbReference type="GO" id="GO:0046933">
    <property type="term" value="F:proton-transporting ATP synthase activity, rotational mechanism"/>
    <property type="evidence" value="ECO:0007669"/>
    <property type="project" value="TreeGrafter"/>
</dbReference>
<comment type="function">
    <text evidence="9">Subunit b, of the mitochondrial membrane ATP synthase complex (F(1)F(0) ATP synthase or Complex V) that produces ATP from ADP in the presence of a proton gradient across the membrane which is generated by electron transport complexes of the respiratory chain. ATP synthase complex consist of a soluble F(1) head domain - the catalytic core - and a membrane F(1) domain - the membrane proton channel. These two domains are linked by a central stalk rotating inside the F(1) region and a stationary peripheral stalk. During catalysis, ATP synthesis in the catalytic domain of F(1) is coupled via a rotary mechanism of the central stalk subunits to proton translocation. In vivo, can only synthesize ATP although its ATP hydrolase activity can be activated artificially in vitro. Part of the complex F(0) domain. Part of the complex F(0) domain and the peripheric stalk, which acts as a stator to hold the catalytic alpha(3)beta(3) subcomplex and subunit a/ATP6 static relative to the rotary elements.</text>
</comment>
<gene>
    <name evidence="11" type="ORF">ACAOBT_LOCUS1839</name>
</gene>
<sequence length="391" mass="44503">MSPRFKLLDKLQFTLQKIFIPKPREKFVPVIKDTSSVPKEVNAGSFLKEKVKPKVLPEEKIRLVDVKEKTTAEIERIAYESEKQLFTITERERDASVTSRLSKECEKISKDGRVVLTSTGLNVSQTRKGRKSDLACIPDYVKPTKVVTKAPDGKAPPGKGGPSSSSSDISGPTKSVGGRPTRGSPGEVLFACFPVEWWTFFVPKTGYTGFWTFIITFGTYLVSKEKYVLEHNYYLGLSMAIICWATVKYLGPDVARFLDKQIADYEAEWNKGRKDAKRILHEQIEEEVLHQFQADGQLMLIAAKRENVALQLEDEYRKRQVHAHKEVLKRLNYHVAVDLVHRRIMHKNLVQWVQKEVLGTLSSELHNQIINVSIDNLVAELNRKKHKGDGK</sequence>
<evidence type="ECO:0000313" key="11">
    <source>
        <dbReference type="EMBL" id="CAH1956991.1"/>
    </source>
</evidence>
<evidence type="ECO:0000256" key="10">
    <source>
        <dbReference type="SAM" id="MobiDB-lite"/>
    </source>
</evidence>
<dbReference type="AlphaFoldDB" id="A0A9P0JSH7"/>
<dbReference type="GO" id="GO:0005743">
    <property type="term" value="C:mitochondrial inner membrane"/>
    <property type="evidence" value="ECO:0007669"/>
    <property type="project" value="UniProtKB-SubCell"/>
</dbReference>
<dbReference type="Proteomes" id="UP001152888">
    <property type="component" value="Unassembled WGS sequence"/>
</dbReference>
<dbReference type="SUPFAM" id="SSF161060">
    <property type="entry name" value="ATP synthase B chain-like"/>
    <property type="match status" value="1"/>
</dbReference>
<keyword evidence="3 9" id="KW-0138">CF(0)</keyword>
<reference evidence="11" key="1">
    <citation type="submission" date="2022-03" db="EMBL/GenBank/DDBJ databases">
        <authorList>
            <person name="Sayadi A."/>
        </authorList>
    </citation>
    <scope>NUCLEOTIDE SEQUENCE</scope>
</reference>
<comment type="caution">
    <text evidence="11">The sequence shown here is derived from an EMBL/GenBank/DDBJ whole genome shotgun (WGS) entry which is preliminary data.</text>
</comment>
<dbReference type="PANTHER" id="PTHR12733:SF3">
    <property type="entry name" value="ATP SYNTHASE F(0) COMPLEX SUBUNIT B1, MITOCHONDRIAL"/>
    <property type="match status" value="1"/>
</dbReference>
<dbReference type="EMBL" id="CAKOFQ010006668">
    <property type="protein sequence ID" value="CAH1956991.1"/>
    <property type="molecule type" value="Genomic_DNA"/>
</dbReference>
<evidence type="ECO:0000256" key="9">
    <source>
        <dbReference type="RuleBase" id="RU368017"/>
    </source>
</evidence>
<evidence type="ECO:0000256" key="5">
    <source>
        <dbReference type="ARBA" id="ARBA00022792"/>
    </source>
</evidence>
<dbReference type="GO" id="GO:0045259">
    <property type="term" value="C:proton-transporting ATP synthase complex"/>
    <property type="evidence" value="ECO:0007669"/>
    <property type="project" value="UniProtKB-KW"/>
</dbReference>
<dbReference type="InterPro" id="IPR008688">
    <property type="entry name" value="ATP_synth_Bsub_B/MI25"/>
</dbReference>
<dbReference type="Gene3D" id="1.20.5.2210">
    <property type="match status" value="1"/>
</dbReference>
<dbReference type="OrthoDB" id="67388at2759"/>
<name>A0A9P0JSH7_ACAOB</name>
<protein>
    <recommendedName>
        <fullName evidence="9">ATP synthase subunit b</fullName>
    </recommendedName>
</protein>
<accession>A0A9P0JSH7</accession>
<comment type="subunit">
    <text evidence="9">F-type ATPases have 2 components, CF(1) - the catalytic core - and CF(0) - the membrane proton channel. CF(1) and CF(0) have multiple subunits.</text>
</comment>